<organism evidence="4">
    <name type="scientific">Variovorax paradoxus</name>
    <dbReference type="NCBI Taxonomy" id="34073"/>
    <lineage>
        <taxon>Bacteria</taxon>
        <taxon>Pseudomonadati</taxon>
        <taxon>Pseudomonadota</taxon>
        <taxon>Betaproteobacteria</taxon>
        <taxon>Burkholderiales</taxon>
        <taxon>Comamonadaceae</taxon>
        <taxon>Variovorax</taxon>
    </lineage>
</organism>
<evidence type="ECO:0000313" key="4">
    <source>
        <dbReference type="EMBL" id="CAA2101153.1"/>
    </source>
</evidence>
<dbReference type="EMBL" id="LR743507">
    <property type="protein sequence ID" value="CAA2101153.1"/>
    <property type="molecule type" value="Genomic_DNA"/>
</dbReference>
<reference evidence="4" key="1">
    <citation type="submission" date="2019-12" db="EMBL/GenBank/DDBJ databases">
        <authorList>
            <person name="Cremers G."/>
        </authorList>
    </citation>
    <scope>NUCLEOTIDE SEQUENCE</scope>
    <source>
        <strain evidence="4">Vvax</strain>
    </source>
</reference>
<dbReference type="InterPro" id="IPR023065">
    <property type="entry name" value="Uncharacterised_ApaG"/>
</dbReference>
<dbReference type="AlphaFoldDB" id="A0A679IVW6"/>
<dbReference type="InterPro" id="IPR007474">
    <property type="entry name" value="ApaG_domain"/>
</dbReference>
<gene>
    <name evidence="2 4" type="primary">apaG</name>
    <name evidence="4" type="ORF">VVAX_01102</name>
</gene>
<dbReference type="SUPFAM" id="SSF110069">
    <property type="entry name" value="ApaG-like"/>
    <property type="match status" value="1"/>
</dbReference>
<proteinExistence type="inferred from homology"/>
<sequence>MRPMSNSPFSVQVEPRYLADQSSAKDHIYTFSYTVTVTNTGSVAAQLIARHWLINDASGHAQEVKGLGVIGQQPLLAPGESFRYTSGCRLQAPSGTMHGSYFVVTEEGERFDVPIPMFVLEADVGGAPVSRVLH</sequence>
<dbReference type="GO" id="GO:0070987">
    <property type="term" value="P:error-free translesion synthesis"/>
    <property type="evidence" value="ECO:0007669"/>
    <property type="project" value="TreeGrafter"/>
</dbReference>
<feature type="domain" description="ApaG" evidence="3">
    <location>
        <begin position="3"/>
        <end position="127"/>
    </location>
</feature>
<dbReference type="Pfam" id="PF04379">
    <property type="entry name" value="DUF525"/>
    <property type="match status" value="1"/>
</dbReference>
<dbReference type="InterPro" id="IPR036767">
    <property type="entry name" value="ApaG_sf"/>
</dbReference>
<evidence type="ECO:0000259" key="3">
    <source>
        <dbReference type="PROSITE" id="PS51087"/>
    </source>
</evidence>
<dbReference type="PROSITE" id="PS51087">
    <property type="entry name" value="APAG"/>
    <property type="match status" value="1"/>
</dbReference>
<name>A0A679IVW6_VARPD</name>
<dbReference type="NCBIfam" id="NF003967">
    <property type="entry name" value="PRK05461.1"/>
    <property type="match status" value="1"/>
</dbReference>
<dbReference type="HAMAP" id="MF_00791">
    <property type="entry name" value="ApaG"/>
    <property type="match status" value="1"/>
</dbReference>
<protein>
    <recommendedName>
        <fullName evidence="1 2">Protein ApaG</fullName>
    </recommendedName>
</protein>
<dbReference type="Gene3D" id="2.60.40.1470">
    <property type="entry name" value="ApaG domain"/>
    <property type="match status" value="1"/>
</dbReference>
<accession>A0A679IVW6</accession>
<evidence type="ECO:0000256" key="2">
    <source>
        <dbReference type="HAMAP-Rule" id="MF_00791"/>
    </source>
</evidence>
<dbReference type="PANTHER" id="PTHR14289">
    <property type="entry name" value="F-BOX ONLY PROTEIN 3"/>
    <property type="match status" value="1"/>
</dbReference>
<dbReference type="PANTHER" id="PTHR14289:SF16">
    <property type="entry name" value="POLYMERASE DELTA-INTERACTING PROTEIN 2"/>
    <property type="match status" value="1"/>
</dbReference>
<evidence type="ECO:0000256" key="1">
    <source>
        <dbReference type="ARBA" id="ARBA00017693"/>
    </source>
</evidence>